<reference evidence="2 3" key="1">
    <citation type="journal article" date="2019" name="Syst. Appl. Microbiol.">
        <title>New species of pathogenic Pseudomonas isolated from citrus in Tunisia: Proposal of Pseudomonas kairouanensis sp. nov. and Pseudomonas nabeulensis sp. nov.</title>
        <authorList>
            <person name="Oueslati M."/>
            <person name="Mulet M."/>
            <person name="Gomila M."/>
            <person name="Berge O."/>
            <person name="Hajlaoui M.R."/>
            <person name="Lalucat J."/>
            <person name="Sadfi-Zouaoui N."/>
            <person name="Garcia-Valdes E."/>
        </authorList>
    </citation>
    <scope>NUCLEOTIDE SEQUENCE [LARGE SCALE GENOMIC DNA]</scope>
    <source>
        <strain evidence="2 3">KC12</strain>
    </source>
</reference>
<dbReference type="EMBL" id="QUZU01000050">
    <property type="protein sequence ID" value="TFY85080.1"/>
    <property type="molecule type" value="Genomic_DNA"/>
</dbReference>
<proteinExistence type="predicted"/>
<evidence type="ECO:0000259" key="1">
    <source>
        <dbReference type="Pfam" id="PF00534"/>
    </source>
</evidence>
<evidence type="ECO:0000313" key="2">
    <source>
        <dbReference type="EMBL" id="TFY85080.1"/>
    </source>
</evidence>
<keyword evidence="2" id="KW-0808">Transferase</keyword>
<dbReference type="Proteomes" id="UP000297391">
    <property type="component" value="Unassembled WGS sequence"/>
</dbReference>
<dbReference type="PANTHER" id="PTHR45947">
    <property type="entry name" value="SULFOQUINOVOSYL TRANSFERASE SQD2"/>
    <property type="match status" value="1"/>
</dbReference>
<keyword evidence="3" id="KW-1185">Reference proteome</keyword>
<dbReference type="PANTHER" id="PTHR45947:SF3">
    <property type="entry name" value="SULFOQUINOVOSYL TRANSFERASE SQD2"/>
    <property type="match status" value="1"/>
</dbReference>
<dbReference type="SUPFAM" id="SSF53756">
    <property type="entry name" value="UDP-Glycosyltransferase/glycogen phosphorylase"/>
    <property type="match status" value="1"/>
</dbReference>
<dbReference type="AlphaFoldDB" id="A0A4Z0AF31"/>
<dbReference type="RefSeq" id="WP_135291899.1">
    <property type="nucleotide sequence ID" value="NZ_QUZU01000050.1"/>
</dbReference>
<feature type="domain" description="Glycosyl transferase family 1" evidence="1">
    <location>
        <begin position="186"/>
        <end position="325"/>
    </location>
</feature>
<dbReference type="GO" id="GO:0016757">
    <property type="term" value="F:glycosyltransferase activity"/>
    <property type="evidence" value="ECO:0007669"/>
    <property type="project" value="InterPro"/>
</dbReference>
<comment type="caution">
    <text evidence="2">The sequence shown here is derived from an EMBL/GenBank/DDBJ whole genome shotgun (WGS) entry which is preliminary data.</text>
</comment>
<dbReference type="Pfam" id="PF00534">
    <property type="entry name" value="Glycos_transf_1"/>
    <property type="match status" value="1"/>
</dbReference>
<dbReference type="OrthoDB" id="9792269at2"/>
<name>A0A4Z0AF31_9PSED</name>
<accession>A0A4Z0AF31</accession>
<dbReference type="InterPro" id="IPR050194">
    <property type="entry name" value="Glycosyltransferase_grp1"/>
</dbReference>
<organism evidence="2 3">
    <name type="scientific">Pseudomonas kairouanensis</name>
    <dbReference type="NCBI Taxonomy" id="2293832"/>
    <lineage>
        <taxon>Bacteria</taxon>
        <taxon>Pseudomonadati</taxon>
        <taxon>Pseudomonadota</taxon>
        <taxon>Gammaproteobacteria</taxon>
        <taxon>Pseudomonadales</taxon>
        <taxon>Pseudomonadaceae</taxon>
        <taxon>Pseudomonas</taxon>
    </lineage>
</organism>
<dbReference type="Gene3D" id="3.40.50.2000">
    <property type="entry name" value="Glycogen Phosphorylase B"/>
    <property type="match status" value="2"/>
</dbReference>
<protein>
    <submittedName>
        <fullName evidence="2">Glycosyltransferase</fullName>
    </submittedName>
</protein>
<dbReference type="InterPro" id="IPR001296">
    <property type="entry name" value="Glyco_trans_1"/>
</dbReference>
<evidence type="ECO:0000313" key="3">
    <source>
        <dbReference type="Proteomes" id="UP000297391"/>
    </source>
</evidence>
<sequence length="361" mass="38829">MSILNIMWAGGAAFASVQKVHRQVLASFDCGAPVYHWLLQGGAQEGEEAVEWKLSSAQLKGRHLWKLLIPRMHARFSRALPLDVKVVLLDGIGVARALLPVLKALPEVRAVVLFHGETRLRSTDRQLFAQFSEARLTVAAVSQTLAASLQQGLQRPVAVLRSAFDPDAFRAAMLPRDQARARLGVSPGDGPVVGAVGRLVDSKGFACLLDAFARVLVQRPGSRLVIVGEGEGRAALEAQIEGLGLQGKVFLPGHLDEAASLYRAFDWMAIPSSSEGLGLVLQEAVMAGVPVLTSELAVFREQLADTGWYAPVDDVQAWAQLLERAFCADAGAVVAAQSEALAPEQAWQDFTTTARQLLSTR</sequence>
<gene>
    <name evidence="2" type="ORF">DYL59_27070</name>
</gene>